<proteinExistence type="inferred from homology"/>
<dbReference type="InterPro" id="IPR002347">
    <property type="entry name" value="SDR_fam"/>
</dbReference>
<dbReference type="EMBL" id="JACWMS010000001">
    <property type="protein sequence ID" value="MBD1319192.1"/>
    <property type="molecule type" value="Genomic_DNA"/>
</dbReference>
<dbReference type="InterPro" id="IPR036291">
    <property type="entry name" value="NAD(P)-bd_dom_sf"/>
</dbReference>
<dbReference type="Proteomes" id="UP000602395">
    <property type="component" value="Unassembled WGS sequence"/>
</dbReference>
<protein>
    <submittedName>
        <fullName evidence="5">SDR family NAD(P)-dependent oxidoreductase</fullName>
    </submittedName>
</protein>
<dbReference type="InterPro" id="IPR051687">
    <property type="entry name" value="Peroxisomal_Beta-Oxidation"/>
</dbReference>
<comment type="caution">
    <text evidence="5">The sequence shown here is derived from an EMBL/GenBank/DDBJ whole genome shotgun (WGS) entry which is preliminary data.</text>
</comment>
<feature type="domain" description="Ketoreductase" evidence="4">
    <location>
        <begin position="9"/>
        <end position="194"/>
    </location>
</feature>
<dbReference type="PRINTS" id="PR00081">
    <property type="entry name" value="GDHRDH"/>
</dbReference>
<sequence length="298" mass="30400">MADKLNEGRVAIVTGAGQGIGRAHALAFAADGAKVVVNDFDADAAHAVVGEITDAGGSAVAGVADVADWADGAALVETAVKEFGCLDILVNNAGFVRDRMLVAMSEDEWDAVIRVHLKGHFVTLHHAAAYWRAQSKAGEQRAARIINTSSGAGLFGSVGQGNYVAAKAGITALTIQAAAELGGYGVTANAIAPSARTQMTMGAGEAMAAQMAAPADGSFDAMDPANISPLVVWLGSPESSSVSGRVFEVEGGKITVVDAFQRSAEQDKGSQWTPGELGPVVDEILAKSPVPVPVYGAR</sequence>
<evidence type="ECO:0000313" key="5">
    <source>
        <dbReference type="EMBL" id="MBD1319192.1"/>
    </source>
</evidence>
<name>A0ABR7W8P7_9ACTN</name>
<dbReference type="InterPro" id="IPR057326">
    <property type="entry name" value="KR_dom"/>
</dbReference>
<dbReference type="Gene3D" id="3.40.50.720">
    <property type="entry name" value="NAD(P)-binding Rossmann-like Domain"/>
    <property type="match status" value="1"/>
</dbReference>
<evidence type="ECO:0000313" key="6">
    <source>
        <dbReference type="Proteomes" id="UP000602395"/>
    </source>
</evidence>
<dbReference type="InterPro" id="IPR020904">
    <property type="entry name" value="Sc_DH/Rdtase_CS"/>
</dbReference>
<gene>
    <name evidence="5" type="ORF">IDF66_06310</name>
</gene>
<dbReference type="PANTHER" id="PTHR45024:SF2">
    <property type="entry name" value="SCP2 DOMAIN-CONTAINING PROTEIN"/>
    <property type="match status" value="1"/>
</dbReference>
<accession>A0ABR7W8P7</accession>
<evidence type="ECO:0000259" key="4">
    <source>
        <dbReference type="SMART" id="SM00822"/>
    </source>
</evidence>
<dbReference type="NCBIfam" id="NF005861">
    <property type="entry name" value="PRK07791.1"/>
    <property type="match status" value="1"/>
</dbReference>
<organism evidence="5 6">
    <name type="scientific">Gordonia hankookensis</name>
    <dbReference type="NCBI Taxonomy" id="589403"/>
    <lineage>
        <taxon>Bacteria</taxon>
        <taxon>Bacillati</taxon>
        <taxon>Actinomycetota</taxon>
        <taxon>Actinomycetes</taxon>
        <taxon>Mycobacteriales</taxon>
        <taxon>Gordoniaceae</taxon>
        <taxon>Gordonia</taxon>
    </lineage>
</organism>
<evidence type="ECO:0000256" key="2">
    <source>
        <dbReference type="ARBA" id="ARBA00023002"/>
    </source>
</evidence>
<dbReference type="RefSeq" id="WP_190266072.1">
    <property type="nucleotide sequence ID" value="NZ_BAABAD010000003.1"/>
</dbReference>
<keyword evidence="2" id="KW-0560">Oxidoreductase</keyword>
<comment type="similarity">
    <text evidence="1 3">Belongs to the short-chain dehydrogenases/reductases (SDR) family.</text>
</comment>
<evidence type="ECO:0000256" key="3">
    <source>
        <dbReference type="RuleBase" id="RU000363"/>
    </source>
</evidence>
<keyword evidence="6" id="KW-1185">Reference proteome</keyword>
<evidence type="ECO:0000256" key="1">
    <source>
        <dbReference type="ARBA" id="ARBA00006484"/>
    </source>
</evidence>
<dbReference type="SMART" id="SM00822">
    <property type="entry name" value="PKS_KR"/>
    <property type="match status" value="1"/>
</dbReference>
<dbReference type="PROSITE" id="PS00061">
    <property type="entry name" value="ADH_SHORT"/>
    <property type="match status" value="1"/>
</dbReference>
<dbReference type="Pfam" id="PF00106">
    <property type="entry name" value="adh_short"/>
    <property type="match status" value="1"/>
</dbReference>
<dbReference type="SUPFAM" id="SSF51735">
    <property type="entry name" value="NAD(P)-binding Rossmann-fold domains"/>
    <property type="match status" value="1"/>
</dbReference>
<dbReference type="PANTHER" id="PTHR45024">
    <property type="entry name" value="DEHYDROGENASES, SHORT CHAIN"/>
    <property type="match status" value="1"/>
</dbReference>
<reference evidence="5 6" key="1">
    <citation type="submission" date="2020-09" db="EMBL/GenBank/DDBJ databases">
        <title>Novel species in genus Gordonia.</title>
        <authorList>
            <person name="Zhang G."/>
        </authorList>
    </citation>
    <scope>NUCLEOTIDE SEQUENCE [LARGE SCALE GENOMIC DNA]</scope>
    <source>
        <strain evidence="5 6">ON-33</strain>
    </source>
</reference>
<dbReference type="PRINTS" id="PR00080">
    <property type="entry name" value="SDRFAMILY"/>
</dbReference>